<evidence type="ECO:0000256" key="1">
    <source>
        <dbReference type="SAM" id="Phobius"/>
    </source>
</evidence>
<feature type="domain" description="Conserved flagellar protein F immunoglobulin-like" evidence="2">
    <location>
        <begin position="50"/>
        <end position="160"/>
    </location>
</feature>
<keyword evidence="1" id="KW-0472">Membrane</keyword>
<dbReference type="InterPro" id="IPR054458">
    <property type="entry name" value="FlaF_Ig-like"/>
</dbReference>
<proteinExistence type="predicted"/>
<reference evidence="3 4" key="1">
    <citation type="submission" date="2017-04" db="EMBL/GenBank/DDBJ databases">
        <title>Novel microbial lineages endemic to geothermal iron-oxide mats fill important gaps in the evolutionary history of Archaea.</title>
        <authorList>
            <person name="Jay Z.J."/>
            <person name="Beam J.P."/>
            <person name="Dlakic M."/>
            <person name="Rusch D.B."/>
            <person name="Kozubal M.A."/>
            <person name="Inskeep W.P."/>
        </authorList>
    </citation>
    <scope>NUCLEOTIDE SEQUENCE [LARGE SCALE GENOMIC DNA]</scope>
    <source>
        <strain evidence="3">OSP_D</strain>
    </source>
</reference>
<keyword evidence="1" id="KW-1133">Transmembrane helix</keyword>
<evidence type="ECO:0000313" key="3">
    <source>
        <dbReference type="EMBL" id="PSN92496.1"/>
    </source>
</evidence>
<dbReference type="Proteomes" id="UP000240322">
    <property type="component" value="Unassembled WGS sequence"/>
</dbReference>
<organism evidence="3 4">
    <name type="scientific">Candidatus Marsarchaeota G2 archaeon OSP_D</name>
    <dbReference type="NCBI Taxonomy" id="1978157"/>
    <lineage>
        <taxon>Archaea</taxon>
        <taxon>Candidatus Marsarchaeota</taxon>
        <taxon>Candidatus Marsarchaeota group 2</taxon>
    </lineage>
</organism>
<sequence length="162" mass="17535">MAISQAVVFGLVALVGLSSFLTVMGVYQKSQAEYNYALKVYRENVVDAAQTSIHILSVTVTSNTLILKVSNNGSTSLYEYGYFALVVDYYANVSGSAVLIVSLYKYSSSPTAYEWTSLTGELYPSSVGEFKVVLPYPPYAGREARIALATNYGPGAFWSGTL</sequence>
<gene>
    <name evidence="3" type="ORF">B9Q03_00915</name>
</gene>
<evidence type="ECO:0000259" key="2">
    <source>
        <dbReference type="Pfam" id="PF22201"/>
    </source>
</evidence>
<dbReference type="AlphaFoldDB" id="A0A2R6B1M2"/>
<name>A0A2R6B1M2_9ARCH</name>
<comment type="caution">
    <text evidence="3">The sequence shown here is derived from an EMBL/GenBank/DDBJ whole genome shotgun (WGS) entry which is preliminary data.</text>
</comment>
<dbReference type="EMBL" id="NEXE01000003">
    <property type="protein sequence ID" value="PSN92496.1"/>
    <property type="molecule type" value="Genomic_DNA"/>
</dbReference>
<protein>
    <recommendedName>
        <fullName evidence="2">Conserved flagellar protein F immunoglobulin-like domain-containing protein</fullName>
    </recommendedName>
</protein>
<evidence type="ECO:0000313" key="4">
    <source>
        <dbReference type="Proteomes" id="UP000240322"/>
    </source>
</evidence>
<feature type="transmembrane region" description="Helical" evidence="1">
    <location>
        <begin position="6"/>
        <end position="27"/>
    </location>
</feature>
<keyword evidence="1" id="KW-0812">Transmembrane</keyword>
<accession>A0A2R6B1M2</accession>
<dbReference type="Pfam" id="PF22201">
    <property type="entry name" value="FlaF_Ig-like"/>
    <property type="match status" value="1"/>
</dbReference>